<feature type="signal peptide" evidence="1">
    <location>
        <begin position="1"/>
        <end position="28"/>
    </location>
</feature>
<dbReference type="EMBL" id="JALGAR010000002">
    <property type="protein sequence ID" value="MCI4658181.1"/>
    <property type="molecule type" value="Genomic_DNA"/>
</dbReference>
<dbReference type="Proteomes" id="UP001165341">
    <property type="component" value="Unassembled WGS sequence"/>
</dbReference>
<proteinExistence type="predicted"/>
<evidence type="ECO:0000313" key="2">
    <source>
        <dbReference type="EMBL" id="MCI4658181.1"/>
    </source>
</evidence>
<dbReference type="AlphaFoldDB" id="A0AA41QUX3"/>
<name>A0AA41QUX3_9MICO</name>
<keyword evidence="3" id="KW-1185">Reference proteome</keyword>
<dbReference type="PROSITE" id="PS51257">
    <property type="entry name" value="PROKAR_LIPOPROTEIN"/>
    <property type="match status" value="1"/>
</dbReference>
<evidence type="ECO:0000313" key="3">
    <source>
        <dbReference type="Proteomes" id="UP001165341"/>
    </source>
</evidence>
<evidence type="ECO:0000256" key="1">
    <source>
        <dbReference type="SAM" id="SignalP"/>
    </source>
</evidence>
<accession>A0AA41QUX3</accession>
<keyword evidence="1" id="KW-0732">Signal</keyword>
<comment type="caution">
    <text evidence="2">The sequence shown here is derived from an EMBL/GenBank/DDBJ whole genome shotgun (WGS) entry which is preliminary data.</text>
</comment>
<gene>
    <name evidence="2" type="ORF">MQH31_10220</name>
</gene>
<organism evidence="2 3">
    <name type="scientific">Cryobacterium zhongshanensis</name>
    <dbReference type="NCBI Taxonomy" id="2928153"/>
    <lineage>
        <taxon>Bacteria</taxon>
        <taxon>Bacillati</taxon>
        <taxon>Actinomycetota</taxon>
        <taxon>Actinomycetes</taxon>
        <taxon>Micrococcales</taxon>
        <taxon>Microbacteriaceae</taxon>
        <taxon>Cryobacterium</taxon>
    </lineage>
</organism>
<feature type="chain" id="PRO_5041298087" description="Lipoprotein" evidence="1">
    <location>
        <begin position="29"/>
        <end position="167"/>
    </location>
</feature>
<sequence length="167" mass="16907">MKLRTRSIVTLAAAVTMAALLTACSPHAGKAAPAPTPTTSGAGISRGAAASLLNAVPGLSGADIGSVISGLTIETRMEVSVEDDAAITAPGVLDYVLRVGWATAVGQKPSSLSLTVWNQGTRLDLQAQANLISGVDERAFPLLDSVYLDNPAYLGTWPGAVPALPAS</sequence>
<reference evidence="2" key="1">
    <citation type="submission" date="2022-03" db="EMBL/GenBank/DDBJ databases">
        <title>Cryobacterium sp. nov. strain ZS14-85, isolated from Antarctic soil.</title>
        <authorList>
            <person name="Li J."/>
            <person name="Niu G."/>
        </authorList>
    </citation>
    <scope>NUCLEOTIDE SEQUENCE</scope>
    <source>
        <strain evidence="2">ZS14-85</strain>
    </source>
</reference>
<dbReference type="RefSeq" id="WP_243011941.1">
    <property type="nucleotide sequence ID" value="NZ_JALGAR010000002.1"/>
</dbReference>
<protein>
    <recommendedName>
        <fullName evidence="4">Lipoprotein</fullName>
    </recommendedName>
</protein>
<evidence type="ECO:0008006" key="4">
    <source>
        <dbReference type="Google" id="ProtNLM"/>
    </source>
</evidence>